<dbReference type="STRING" id="28083.Lbir_3031"/>
<sequence>MRNSSGISIETLVLVAVWKQPFIFQGCFRVSSQSNEKKVINFLFRCEYNDSLAKETIPDEFLPDSYQFTHLYTDESSINLNAEFSGFEDTLYVLKYALHQTLWSMLSNSKHRHVSIDDMAMKALYKKIEPILYHTGQWEKLEEDIGFAASIDFCPQEQTGKRAIEVLFNGLKRP</sequence>
<dbReference type="Proteomes" id="UP000255066">
    <property type="component" value="Unassembled WGS sequence"/>
</dbReference>
<dbReference type="EMBL" id="LNXT01000049">
    <property type="protein sequence ID" value="KTC67783.1"/>
    <property type="molecule type" value="Genomic_DNA"/>
</dbReference>
<reference evidence="2 4" key="2">
    <citation type="submission" date="2018-06" db="EMBL/GenBank/DDBJ databases">
        <authorList>
            <consortium name="Pathogen Informatics"/>
            <person name="Doyle S."/>
        </authorList>
    </citation>
    <scope>NUCLEOTIDE SEQUENCE [LARGE SCALE GENOMIC DNA]</scope>
    <source>
        <strain evidence="2 4">NCTC12437</strain>
    </source>
</reference>
<evidence type="ECO:0000313" key="4">
    <source>
        <dbReference type="Proteomes" id="UP000255066"/>
    </source>
</evidence>
<protein>
    <submittedName>
        <fullName evidence="2">Uncharacterized protein</fullName>
    </submittedName>
</protein>
<evidence type="ECO:0000313" key="2">
    <source>
        <dbReference type="EMBL" id="STX32047.1"/>
    </source>
</evidence>
<gene>
    <name evidence="1" type="ORF">Lbir_3031</name>
    <name evidence="2" type="ORF">NCTC12437_01825</name>
</gene>
<dbReference type="Proteomes" id="UP000054735">
    <property type="component" value="Unassembled WGS sequence"/>
</dbReference>
<dbReference type="AlphaFoldDB" id="A0A378I9Z9"/>
<name>A0A378I9Z9_9GAMM</name>
<evidence type="ECO:0000313" key="3">
    <source>
        <dbReference type="Proteomes" id="UP000054735"/>
    </source>
</evidence>
<accession>A0A378I9Z9</accession>
<dbReference type="EMBL" id="UGNW01000001">
    <property type="protein sequence ID" value="STX32047.1"/>
    <property type="molecule type" value="Genomic_DNA"/>
</dbReference>
<dbReference type="OrthoDB" id="5651846at2"/>
<proteinExistence type="predicted"/>
<evidence type="ECO:0000313" key="1">
    <source>
        <dbReference type="EMBL" id="KTC67783.1"/>
    </source>
</evidence>
<reference evidence="1 3" key="1">
    <citation type="submission" date="2015-11" db="EMBL/GenBank/DDBJ databases">
        <title>Genomic analysis of 38 Legionella species identifies large and diverse effector repertoires.</title>
        <authorList>
            <person name="Burstein D."/>
            <person name="Amaro F."/>
            <person name="Zusman T."/>
            <person name="Lifshitz Z."/>
            <person name="Cohen O."/>
            <person name="Gilbert J.A."/>
            <person name="Pupko T."/>
            <person name="Shuman H.A."/>
            <person name="Segal G."/>
        </authorList>
    </citation>
    <scope>NUCLEOTIDE SEQUENCE [LARGE SCALE GENOMIC DNA]</scope>
    <source>
        <strain evidence="1 3">CDC#1407-AL-14</strain>
    </source>
</reference>
<dbReference type="RefSeq" id="WP_058525024.1">
    <property type="nucleotide sequence ID" value="NZ_CAAAHV010000025.1"/>
</dbReference>
<organism evidence="2 4">
    <name type="scientific">Legionella birminghamensis</name>
    <dbReference type="NCBI Taxonomy" id="28083"/>
    <lineage>
        <taxon>Bacteria</taxon>
        <taxon>Pseudomonadati</taxon>
        <taxon>Pseudomonadota</taxon>
        <taxon>Gammaproteobacteria</taxon>
        <taxon>Legionellales</taxon>
        <taxon>Legionellaceae</taxon>
        <taxon>Legionella</taxon>
    </lineage>
</organism>
<keyword evidence="3" id="KW-1185">Reference proteome</keyword>